<name>A0A182T0K7_9DIPT</name>
<evidence type="ECO:0000313" key="3">
    <source>
        <dbReference type="EnsemblMetazoa" id="AMAM017183-PA"/>
    </source>
</evidence>
<dbReference type="InterPro" id="IPR018378">
    <property type="entry name" value="C-type_lectin_CS"/>
</dbReference>
<sequence>MVAVVSLAGLVQGVKVFVAYKRNINAMQAMQVCTEQGGHLASIESLAEHNQVIAAIAATGYPIEGKQWLIGGTDRGIEGQWMWMGVDREMKYKNFRSGEPNNYQDQDCLMIIGVGPVKQWDDVWCDFVCYGFVCAYDLF</sequence>
<dbReference type="Proteomes" id="UP000075901">
    <property type="component" value="Unassembled WGS sequence"/>
</dbReference>
<evidence type="ECO:0000259" key="2">
    <source>
        <dbReference type="PROSITE" id="PS50041"/>
    </source>
</evidence>
<accession>A0A182T0K7</accession>
<proteinExistence type="predicted"/>
<dbReference type="SUPFAM" id="SSF56436">
    <property type="entry name" value="C-type lectin-like"/>
    <property type="match status" value="1"/>
</dbReference>
<dbReference type="InterPro" id="IPR001304">
    <property type="entry name" value="C-type_lectin-like"/>
</dbReference>
<dbReference type="CDD" id="cd00037">
    <property type="entry name" value="CLECT"/>
    <property type="match status" value="1"/>
</dbReference>
<feature type="domain" description="C-type lectin" evidence="2">
    <location>
        <begin position="28"/>
        <end position="126"/>
    </location>
</feature>
<dbReference type="PANTHER" id="PTHR22803">
    <property type="entry name" value="MANNOSE, PHOSPHOLIPASE, LECTIN RECEPTOR RELATED"/>
    <property type="match status" value="1"/>
</dbReference>
<protein>
    <submittedName>
        <fullName evidence="3">C-type lectin domain-containing protein</fullName>
    </submittedName>
</protein>
<dbReference type="Gene3D" id="3.10.100.10">
    <property type="entry name" value="Mannose-Binding Protein A, subunit A"/>
    <property type="match status" value="1"/>
</dbReference>
<reference evidence="3" key="2">
    <citation type="submission" date="2020-05" db="UniProtKB">
        <authorList>
            <consortium name="EnsemblMetazoa"/>
        </authorList>
    </citation>
    <scope>IDENTIFICATION</scope>
    <source>
        <strain evidence="3">maculatus3</strain>
    </source>
</reference>
<dbReference type="PROSITE" id="PS00615">
    <property type="entry name" value="C_TYPE_LECTIN_1"/>
    <property type="match status" value="1"/>
</dbReference>
<dbReference type="InterPro" id="IPR016186">
    <property type="entry name" value="C-type_lectin-like/link_sf"/>
</dbReference>
<reference evidence="4" key="1">
    <citation type="submission" date="2013-09" db="EMBL/GenBank/DDBJ databases">
        <title>The Genome Sequence of Anopheles maculatus species B.</title>
        <authorList>
            <consortium name="The Broad Institute Genomics Platform"/>
            <person name="Neafsey D.E."/>
            <person name="Besansky N."/>
            <person name="Howell P."/>
            <person name="Walton C."/>
            <person name="Young S.K."/>
            <person name="Zeng Q."/>
            <person name="Gargeya S."/>
            <person name="Fitzgerald M."/>
            <person name="Haas B."/>
            <person name="Abouelleil A."/>
            <person name="Allen A.W."/>
            <person name="Alvarado L."/>
            <person name="Arachchi H.M."/>
            <person name="Berlin A.M."/>
            <person name="Chapman S.B."/>
            <person name="Gainer-Dewar J."/>
            <person name="Goldberg J."/>
            <person name="Griggs A."/>
            <person name="Gujja S."/>
            <person name="Hansen M."/>
            <person name="Howarth C."/>
            <person name="Imamovic A."/>
            <person name="Ireland A."/>
            <person name="Larimer J."/>
            <person name="McCowan C."/>
            <person name="Murphy C."/>
            <person name="Pearson M."/>
            <person name="Poon T.W."/>
            <person name="Priest M."/>
            <person name="Roberts A."/>
            <person name="Saif S."/>
            <person name="Shea T."/>
            <person name="Sisk P."/>
            <person name="Sykes S."/>
            <person name="Wortman J."/>
            <person name="Nusbaum C."/>
            <person name="Birren B."/>
        </authorList>
    </citation>
    <scope>NUCLEOTIDE SEQUENCE [LARGE SCALE GENOMIC DNA]</scope>
    <source>
        <strain evidence="4">maculatus3</strain>
    </source>
</reference>
<dbReference type="InterPro" id="IPR016187">
    <property type="entry name" value="CTDL_fold"/>
</dbReference>
<keyword evidence="4" id="KW-1185">Reference proteome</keyword>
<dbReference type="SMART" id="SM00034">
    <property type="entry name" value="CLECT"/>
    <property type="match status" value="1"/>
</dbReference>
<dbReference type="PROSITE" id="PS50041">
    <property type="entry name" value="C_TYPE_LECTIN_2"/>
    <property type="match status" value="1"/>
</dbReference>
<dbReference type="InterPro" id="IPR050111">
    <property type="entry name" value="C-type_lectin/snaclec_domain"/>
</dbReference>
<organism evidence="3 4">
    <name type="scientific">Anopheles maculatus</name>
    <dbReference type="NCBI Taxonomy" id="74869"/>
    <lineage>
        <taxon>Eukaryota</taxon>
        <taxon>Metazoa</taxon>
        <taxon>Ecdysozoa</taxon>
        <taxon>Arthropoda</taxon>
        <taxon>Hexapoda</taxon>
        <taxon>Insecta</taxon>
        <taxon>Pterygota</taxon>
        <taxon>Neoptera</taxon>
        <taxon>Endopterygota</taxon>
        <taxon>Diptera</taxon>
        <taxon>Nematocera</taxon>
        <taxon>Culicoidea</taxon>
        <taxon>Culicidae</taxon>
        <taxon>Anophelinae</taxon>
        <taxon>Anopheles</taxon>
        <taxon>Anopheles maculatus group</taxon>
    </lineage>
</organism>
<dbReference type="EnsemblMetazoa" id="AMAM017183-RA">
    <property type="protein sequence ID" value="AMAM017183-PA"/>
    <property type="gene ID" value="AMAM017183"/>
</dbReference>
<keyword evidence="1" id="KW-1015">Disulfide bond</keyword>
<dbReference type="AlphaFoldDB" id="A0A182T0K7"/>
<evidence type="ECO:0000256" key="1">
    <source>
        <dbReference type="ARBA" id="ARBA00023157"/>
    </source>
</evidence>
<dbReference type="Pfam" id="PF00059">
    <property type="entry name" value="Lectin_C"/>
    <property type="match status" value="1"/>
</dbReference>
<evidence type="ECO:0000313" key="4">
    <source>
        <dbReference type="Proteomes" id="UP000075901"/>
    </source>
</evidence>
<dbReference type="VEuPathDB" id="VectorBase:AMAM017183"/>